<evidence type="ECO:0000256" key="1">
    <source>
        <dbReference type="ARBA" id="ARBA00004370"/>
    </source>
</evidence>
<dbReference type="InterPro" id="IPR016159">
    <property type="entry name" value="Cullin_repeat-like_dom_sf"/>
</dbReference>
<comment type="similarity">
    <text evidence="2 6">Belongs to the VPS51 family.</text>
</comment>
<dbReference type="PANTHER" id="PTHR15954:SF4">
    <property type="entry name" value="VACUOLAR PROTEIN SORTING-ASSOCIATED PROTEIN 51 HOMOLOG"/>
    <property type="match status" value="1"/>
</dbReference>
<keyword evidence="5" id="KW-0472">Membrane</keyword>
<keyword evidence="6" id="KW-0333">Golgi apparatus</keyword>
<dbReference type="GO" id="GO:0007030">
    <property type="term" value="P:Golgi organization"/>
    <property type="evidence" value="ECO:0007669"/>
    <property type="project" value="UniProtKB-UniRule"/>
</dbReference>
<evidence type="ECO:0000256" key="2">
    <source>
        <dbReference type="ARBA" id="ARBA00006080"/>
    </source>
</evidence>
<keyword evidence="6" id="KW-0813">Transport</keyword>
<comment type="subcellular location">
    <subcellularLocation>
        <location evidence="6">Golgi apparatus</location>
        <location evidence="6">trans-Golgi network</location>
    </subcellularLocation>
    <subcellularLocation>
        <location evidence="1">Membrane</location>
    </subcellularLocation>
</comment>
<organism evidence="8 9">
    <name type="scientific">Steinernema hermaphroditum</name>
    <dbReference type="NCBI Taxonomy" id="289476"/>
    <lineage>
        <taxon>Eukaryota</taxon>
        <taxon>Metazoa</taxon>
        <taxon>Ecdysozoa</taxon>
        <taxon>Nematoda</taxon>
        <taxon>Chromadorea</taxon>
        <taxon>Rhabditida</taxon>
        <taxon>Tylenchina</taxon>
        <taxon>Panagrolaimomorpha</taxon>
        <taxon>Strongyloidoidea</taxon>
        <taxon>Steinernematidae</taxon>
        <taxon>Steinernema</taxon>
    </lineage>
</organism>
<dbReference type="GO" id="GO:1990745">
    <property type="term" value="C:EARP complex"/>
    <property type="evidence" value="ECO:0007669"/>
    <property type="project" value="TreeGrafter"/>
</dbReference>
<dbReference type="GO" id="GO:0042147">
    <property type="term" value="P:retrograde transport, endosome to Golgi"/>
    <property type="evidence" value="ECO:0007669"/>
    <property type="project" value="UniProtKB-UniRule"/>
</dbReference>
<dbReference type="GO" id="GO:0005829">
    <property type="term" value="C:cytosol"/>
    <property type="evidence" value="ECO:0007669"/>
    <property type="project" value="GOC"/>
</dbReference>
<keyword evidence="6" id="KW-0653">Protein transport</keyword>
<comment type="subunit">
    <text evidence="6">Component of the Golgi-associated retrograde protein (GARP) complex.</text>
</comment>
<keyword evidence="9" id="KW-1185">Reference proteome</keyword>
<dbReference type="GO" id="GO:0048193">
    <property type="term" value="P:Golgi vesicle transport"/>
    <property type="evidence" value="ECO:0007669"/>
    <property type="project" value="TreeGrafter"/>
</dbReference>
<comment type="caution">
    <text evidence="8">The sequence shown here is derived from an EMBL/GenBank/DDBJ whole genome shotgun (WGS) entry which is preliminary data.</text>
</comment>
<gene>
    <name evidence="8" type="ORF">QR680_011344</name>
</gene>
<dbReference type="AlphaFoldDB" id="A0AA39MD65"/>
<evidence type="ECO:0000256" key="6">
    <source>
        <dbReference type="RuleBase" id="RU368010"/>
    </source>
</evidence>
<dbReference type="GO" id="GO:0015031">
    <property type="term" value="P:protein transport"/>
    <property type="evidence" value="ECO:0007669"/>
    <property type="project" value="UniProtKB-UniRule"/>
</dbReference>
<accession>A0AA39MD65</accession>
<evidence type="ECO:0000313" key="9">
    <source>
        <dbReference type="Proteomes" id="UP001175271"/>
    </source>
</evidence>
<dbReference type="Proteomes" id="UP001175271">
    <property type="component" value="Unassembled WGS sequence"/>
</dbReference>
<evidence type="ECO:0000259" key="7">
    <source>
        <dbReference type="Pfam" id="PF10256"/>
    </source>
</evidence>
<evidence type="ECO:0000256" key="3">
    <source>
        <dbReference type="ARBA" id="ARBA00016122"/>
    </source>
</evidence>
<dbReference type="Pfam" id="PF08700">
    <property type="entry name" value="VPS51_Exo84_N"/>
    <property type="match status" value="1"/>
</dbReference>
<keyword evidence="4" id="KW-0175">Coiled coil</keyword>
<evidence type="ECO:0000256" key="4">
    <source>
        <dbReference type="ARBA" id="ARBA00023054"/>
    </source>
</evidence>
<comment type="function">
    <text evidence="6">Acts as component of the GARP complex that is involved in retrograde transport from early and late endosomes to the trans-Golgi network (TGN).</text>
</comment>
<keyword evidence="6" id="KW-0445">Lipid transport</keyword>
<dbReference type="InterPro" id="IPR019383">
    <property type="entry name" value="Golgin_A_7/ERF4"/>
</dbReference>
<evidence type="ECO:0000313" key="8">
    <source>
        <dbReference type="EMBL" id="KAK0429364.1"/>
    </source>
</evidence>
<proteinExistence type="inferred from homology"/>
<dbReference type="EMBL" id="JAUCMV010000001">
    <property type="protein sequence ID" value="KAK0429364.1"/>
    <property type="molecule type" value="Genomic_DNA"/>
</dbReference>
<dbReference type="PANTHER" id="PTHR15954">
    <property type="entry name" value="VACUOLAR PROTEIN SORTING-ASSOCIATED PROTEIN 51 HOMOLOG"/>
    <property type="match status" value="1"/>
</dbReference>
<evidence type="ECO:0000256" key="5">
    <source>
        <dbReference type="ARBA" id="ARBA00023136"/>
    </source>
</evidence>
<dbReference type="GO" id="GO:0000938">
    <property type="term" value="C:GARP complex"/>
    <property type="evidence" value="ECO:0007669"/>
    <property type="project" value="UniProtKB-UniRule"/>
</dbReference>
<dbReference type="GO" id="GO:0032456">
    <property type="term" value="P:endocytic recycling"/>
    <property type="evidence" value="ECO:0007669"/>
    <property type="project" value="TreeGrafter"/>
</dbReference>
<feature type="domain" description="Golgin subfamily A member 7/ERF4" evidence="7">
    <location>
        <begin position="14"/>
        <end position="126"/>
    </location>
</feature>
<name>A0AA39MD65_9BILA</name>
<dbReference type="SUPFAM" id="SSF74788">
    <property type="entry name" value="Cullin repeat-like"/>
    <property type="match status" value="1"/>
</dbReference>
<dbReference type="GO" id="GO:0016020">
    <property type="term" value="C:membrane"/>
    <property type="evidence" value="ECO:0007669"/>
    <property type="project" value="UniProtKB-SubCell"/>
</dbReference>
<sequence>MEEAKIPLNACKKIFIERDYSSGLTVRFQTTFPTRLTGMISPDAWDNVITTLNTMFAEAERVCSSTVMETLVGCFTCYISRAFAKTIYERNLEGVMAYIDEQNRDLFMPAGLFLSDPMERGLRLLEVSILQTGGSVDLHSSDFVAENYVSQLLKKKGLDELVQVEEDMVHNIRRLDSDMQQLVYENYNKFLTATSTVRNMQKEFAEMDKEMGSLADSMNKISSLSQDLCGVFSKHRESVRKLNDANKTVKSLQFIFNLPEKLLTLFDEKHYAEAVKSFTLVKPKLNSYKNVPSVANIYNESVEIVKQIEAKLRERMTDRNSSSEEVTEAVRLLVDLEVPMEDLRGEMMRCWNENLSDELEKLEKASYLDVLEFVDSGCSTFLTNISLVTSLHSQLFARLNEHDLIELVDGLMQQLEQVVLQRFISDDQQQECSILVRALDRIYRRISASNHLLPGLDYSAMGLSIVINVSKHQVKLSRKSVIQALHKAIEEIHKEMDTPTSALEPKEELKVDQFVAKLEQNFLVYLKTALANLLLFTASDVTFSGFETTQFAAGFGIDVHEGVVIGCLEDLCDLGGSSLGARKATPPMLMLVVAQFVYNTQGKSLAYIIDLCQEQFRLVGHRDRKSKKLTKTEAITAKVQKGAEQLLKKYVDARAMELSQLIVNGVESRDWLACKEPRAVRSVMKRFVEHLENMDSLLKQIMDSDATKKERTPESIRASSAARARNIHSTFDTGSLSSTLERMWTEKIEIFEKVHFKRDSVLSAIVKMCLKSFLESVRLQTFGRYGLEQIQVDCYFLQQQLWKYVSDEAVVTSMIDEIVSSVVHRSVQPKIMEPAAVKEICDRA</sequence>
<dbReference type="InterPro" id="IPR014812">
    <property type="entry name" value="Vps51"/>
</dbReference>
<dbReference type="GO" id="GO:0007041">
    <property type="term" value="P:lysosomal transport"/>
    <property type="evidence" value="ECO:0007669"/>
    <property type="project" value="TreeGrafter"/>
</dbReference>
<reference evidence="8" key="1">
    <citation type="submission" date="2023-06" db="EMBL/GenBank/DDBJ databases">
        <title>Genomic analysis of the entomopathogenic nematode Steinernema hermaphroditum.</title>
        <authorList>
            <person name="Schwarz E.M."/>
            <person name="Heppert J.K."/>
            <person name="Baniya A."/>
            <person name="Schwartz H.T."/>
            <person name="Tan C.-H."/>
            <person name="Antoshechkin I."/>
            <person name="Sternberg P.W."/>
            <person name="Goodrich-Blair H."/>
            <person name="Dillman A.R."/>
        </authorList>
    </citation>
    <scope>NUCLEOTIDE SEQUENCE</scope>
    <source>
        <strain evidence="8">PS9179</strain>
        <tissue evidence="8">Whole animal</tissue>
    </source>
</reference>
<dbReference type="Pfam" id="PF10256">
    <property type="entry name" value="Erf4"/>
    <property type="match status" value="1"/>
</dbReference>
<dbReference type="GO" id="GO:0006869">
    <property type="term" value="P:lipid transport"/>
    <property type="evidence" value="ECO:0007669"/>
    <property type="project" value="UniProtKB-UniRule"/>
</dbReference>
<protein>
    <recommendedName>
        <fullName evidence="3 6">Vacuolar protein sorting-associated protein 51 homolog</fullName>
    </recommendedName>
</protein>